<sequence length="155" mass="16971">MGCRGADRSRELRPPFCQLCRAGCGLKDWKRGGCAEVGAAHLARAISPYFASIPPWEPPPPSSSAYRPPEFPLPPNQAWGSSKEQRRFNGEDCKDPGWMSPPRLETSRETRLPLRKRPCGTTTTGQGRICFTSGSGPAPWTPQLLRVVTGPVGRL</sequence>
<evidence type="ECO:0000313" key="2">
    <source>
        <dbReference type="EMBL" id="KAJ1180818.1"/>
    </source>
</evidence>
<gene>
    <name evidence="2" type="ORF">NDU88_006033</name>
</gene>
<name>A0AAV7TYX6_PLEWA</name>
<reference evidence="2" key="1">
    <citation type="journal article" date="2022" name="bioRxiv">
        <title>Sequencing and chromosome-scale assembly of the giantPleurodeles waltlgenome.</title>
        <authorList>
            <person name="Brown T."/>
            <person name="Elewa A."/>
            <person name="Iarovenko S."/>
            <person name="Subramanian E."/>
            <person name="Araus A.J."/>
            <person name="Petzold A."/>
            <person name="Susuki M."/>
            <person name="Suzuki K.-i.T."/>
            <person name="Hayashi T."/>
            <person name="Toyoda A."/>
            <person name="Oliveira C."/>
            <person name="Osipova E."/>
            <person name="Leigh N.D."/>
            <person name="Simon A."/>
            <person name="Yun M.H."/>
        </authorList>
    </citation>
    <scope>NUCLEOTIDE SEQUENCE</scope>
    <source>
        <strain evidence="2">20211129_DDA</strain>
        <tissue evidence="2">Liver</tissue>
    </source>
</reference>
<evidence type="ECO:0000256" key="1">
    <source>
        <dbReference type="SAM" id="MobiDB-lite"/>
    </source>
</evidence>
<dbReference type="AlphaFoldDB" id="A0AAV7TYX6"/>
<feature type="compositionally biased region" description="Basic and acidic residues" evidence="1">
    <location>
        <begin position="83"/>
        <end position="95"/>
    </location>
</feature>
<evidence type="ECO:0000313" key="3">
    <source>
        <dbReference type="Proteomes" id="UP001066276"/>
    </source>
</evidence>
<keyword evidence="3" id="KW-1185">Reference proteome</keyword>
<feature type="region of interest" description="Disordered" evidence="1">
    <location>
        <begin position="53"/>
        <end position="134"/>
    </location>
</feature>
<accession>A0AAV7TYX6</accession>
<dbReference type="EMBL" id="JANPWB010000006">
    <property type="protein sequence ID" value="KAJ1180818.1"/>
    <property type="molecule type" value="Genomic_DNA"/>
</dbReference>
<comment type="caution">
    <text evidence="2">The sequence shown here is derived from an EMBL/GenBank/DDBJ whole genome shotgun (WGS) entry which is preliminary data.</text>
</comment>
<dbReference type="Proteomes" id="UP001066276">
    <property type="component" value="Chromosome 3_2"/>
</dbReference>
<protein>
    <submittedName>
        <fullName evidence="2">Uncharacterized protein</fullName>
    </submittedName>
</protein>
<organism evidence="2 3">
    <name type="scientific">Pleurodeles waltl</name>
    <name type="common">Iberian ribbed newt</name>
    <dbReference type="NCBI Taxonomy" id="8319"/>
    <lineage>
        <taxon>Eukaryota</taxon>
        <taxon>Metazoa</taxon>
        <taxon>Chordata</taxon>
        <taxon>Craniata</taxon>
        <taxon>Vertebrata</taxon>
        <taxon>Euteleostomi</taxon>
        <taxon>Amphibia</taxon>
        <taxon>Batrachia</taxon>
        <taxon>Caudata</taxon>
        <taxon>Salamandroidea</taxon>
        <taxon>Salamandridae</taxon>
        <taxon>Pleurodelinae</taxon>
        <taxon>Pleurodeles</taxon>
    </lineage>
</organism>
<proteinExistence type="predicted"/>